<dbReference type="KEGG" id="spad:DVK44_00170"/>
<evidence type="ECO:0000313" key="3">
    <source>
        <dbReference type="EMBL" id="AXG76353.1"/>
    </source>
</evidence>
<keyword evidence="4" id="KW-1185">Reference proteome</keyword>
<keyword evidence="1" id="KW-0732">Signal</keyword>
<dbReference type="Gene3D" id="1.20.1260.10">
    <property type="match status" value="1"/>
</dbReference>
<evidence type="ECO:0000259" key="2">
    <source>
        <dbReference type="Pfam" id="PF03713"/>
    </source>
</evidence>
<dbReference type="OrthoDB" id="26872at2"/>
<feature type="chain" id="PRO_5039698154" evidence="1">
    <location>
        <begin position="27"/>
        <end position="211"/>
    </location>
</feature>
<feature type="domain" description="DUF305" evidence="2">
    <location>
        <begin position="55"/>
        <end position="209"/>
    </location>
</feature>
<dbReference type="PANTHER" id="PTHR36933">
    <property type="entry name" value="SLL0788 PROTEIN"/>
    <property type="match status" value="1"/>
</dbReference>
<dbReference type="PROSITE" id="PS51318">
    <property type="entry name" value="TAT"/>
    <property type="match status" value="1"/>
</dbReference>
<dbReference type="InterPro" id="IPR012347">
    <property type="entry name" value="Ferritin-like"/>
</dbReference>
<protein>
    <submittedName>
        <fullName evidence="3">DUF305 domain-containing protein</fullName>
    </submittedName>
</protein>
<dbReference type="RefSeq" id="WP_114657511.1">
    <property type="nucleotide sequence ID" value="NZ_CP031194.1"/>
</dbReference>
<gene>
    <name evidence="3" type="ORF">DVK44_00170</name>
</gene>
<sequence>MTSYRFPVRRAALAAATAAAALVLTACGGGDGASADRGAAAASASPDTVIHNAADVSFAQGMIPHHRQAVKMAAVAVSRASSAEVKSLASEIKRAQSPEIRTLSGWLTAWGKPAPAKDAAGHDAAGHANGSMPEAMPEAVGGDEMATLEGSSGKEFDTAFLKLMVEHHEGALAMARTERADGANQAAKELADAIITSQAAEITRMKALLNK</sequence>
<dbReference type="PROSITE" id="PS51257">
    <property type="entry name" value="PROKAR_LIPOPROTEIN"/>
    <property type="match status" value="1"/>
</dbReference>
<accession>A0A345HI29</accession>
<evidence type="ECO:0000256" key="1">
    <source>
        <dbReference type="SAM" id="SignalP"/>
    </source>
</evidence>
<feature type="signal peptide" evidence="1">
    <location>
        <begin position="1"/>
        <end position="26"/>
    </location>
</feature>
<organism evidence="3 4">
    <name type="scientific">Streptomyces paludis</name>
    <dbReference type="NCBI Taxonomy" id="2282738"/>
    <lineage>
        <taxon>Bacteria</taxon>
        <taxon>Bacillati</taxon>
        <taxon>Actinomycetota</taxon>
        <taxon>Actinomycetes</taxon>
        <taxon>Kitasatosporales</taxon>
        <taxon>Streptomycetaceae</taxon>
        <taxon>Streptomyces</taxon>
    </lineage>
</organism>
<dbReference type="InterPro" id="IPR006311">
    <property type="entry name" value="TAT_signal"/>
</dbReference>
<name>A0A345HI29_9ACTN</name>
<dbReference type="PANTHER" id="PTHR36933:SF1">
    <property type="entry name" value="SLL0788 PROTEIN"/>
    <property type="match status" value="1"/>
</dbReference>
<dbReference type="EMBL" id="CP031194">
    <property type="protein sequence ID" value="AXG76353.1"/>
    <property type="molecule type" value="Genomic_DNA"/>
</dbReference>
<reference evidence="4" key="1">
    <citation type="submission" date="2018-07" db="EMBL/GenBank/DDBJ databases">
        <authorList>
            <person name="Zhao J."/>
        </authorList>
    </citation>
    <scope>NUCLEOTIDE SEQUENCE [LARGE SCALE GENOMIC DNA]</scope>
    <source>
        <strain evidence="4">GSSD-12</strain>
    </source>
</reference>
<dbReference type="Pfam" id="PF03713">
    <property type="entry name" value="DUF305"/>
    <property type="match status" value="1"/>
</dbReference>
<dbReference type="AlphaFoldDB" id="A0A345HI29"/>
<dbReference type="Proteomes" id="UP000253868">
    <property type="component" value="Chromosome"/>
</dbReference>
<evidence type="ECO:0000313" key="4">
    <source>
        <dbReference type="Proteomes" id="UP000253868"/>
    </source>
</evidence>
<proteinExistence type="predicted"/>
<dbReference type="InterPro" id="IPR005183">
    <property type="entry name" value="DUF305_CopM-like"/>
</dbReference>